<keyword evidence="8" id="KW-0371">Homeobox</keyword>
<dbReference type="AlphaFoldDB" id="A0A834C8D2"/>
<name>A0A834C8D2_ORYME</name>
<organism evidence="8 9">
    <name type="scientific">Oryzias melastigma</name>
    <name type="common">Marine medaka</name>
    <dbReference type="NCBI Taxonomy" id="30732"/>
    <lineage>
        <taxon>Eukaryota</taxon>
        <taxon>Metazoa</taxon>
        <taxon>Chordata</taxon>
        <taxon>Craniata</taxon>
        <taxon>Vertebrata</taxon>
        <taxon>Euteleostomi</taxon>
        <taxon>Actinopterygii</taxon>
        <taxon>Neopterygii</taxon>
        <taxon>Teleostei</taxon>
        <taxon>Neoteleostei</taxon>
        <taxon>Acanthomorphata</taxon>
        <taxon>Ovalentaria</taxon>
        <taxon>Atherinomorphae</taxon>
        <taxon>Beloniformes</taxon>
        <taxon>Adrianichthyidae</taxon>
        <taxon>Oryziinae</taxon>
        <taxon>Oryzias</taxon>
    </lineage>
</organism>
<dbReference type="GO" id="GO:1990837">
    <property type="term" value="F:sequence-specific double-stranded DNA binding"/>
    <property type="evidence" value="ECO:0007669"/>
    <property type="project" value="TreeGrafter"/>
</dbReference>
<reference evidence="8" key="1">
    <citation type="journal article" name="BMC Genomics">
        <title>Long-read sequencing and de novo genome assembly of marine medaka (Oryzias melastigma).</title>
        <authorList>
            <person name="Liang P."/>
            <person name="Saqib H.S.A."/>
            <person name="Ni X."/>
            <person name="Shen Y."/>
        </authorList>
    </citation>
    <scope>NUCLEOTIDE SEQUENCE</scope>
    <source>
        <strain evidence="8">Bigg-433</strain>
    </source>
</reference>
<keyword evidence="5" id="KW-0805">Transcription regulation</keyword>
<evidence type="ECO:0000256" key="7">
    <source>
        <dbReference type="SAM" id="MobiDB-lite"/>
    </source>
</evidence>
<dbReference type="EMBL" id="WKFB01000312">
    <property type="protein sequence ID" value="KAF6727153.1"/>
    <property type="molecule type" value="Genomic_DNA"/>
</dbReference>
<evidence type="ECO:0000256" key="1">
    <source>
        <dbReference type="ARBA" id="ARBA00003263"/>
    </source>
</evidence>
<feature type="compositionally biased region" description="Polar residues" evidence="7">
    <location>
        <begin position="145"/>
        <end position="182"/>
    </location>
</feature>
<comment type="similarity">
    <text evidence="3">Belongs to the Abd-B homeobox family.</text>
</comment>
<evidence type="ECO:0000313" key="8">
    <source>
        <dbReference type="EMBL" id="KAF6727153.1"/>
    </source>
</evidence>
<dbReference type="GO" id="GO:0005634">
    <property type="term" value="C:nucleus"/>
    <property type="evidence" value="ECO:0007669"/>
    <property type="project" value="UniProtKB-SubCell"/>
</dbReference>
<keyword evidence="4" id="KW-0217">Developmental protein</keyword>
<sequence length="182" mass="19714">MYDSYIRTLGRKRADSLYFTNLRGNGAHLPGLHQLQYNRRDVCTLPWTPSSSAPGPAAAPAQHSRAFEGYCPPFLSSALSAGSSKTHVDECAARCFRDLKTEEAGVHEELYTTEHGVRAYSDLDSGHRTPGQPDPDSASPHDVNGTKQEQEPPSSHACSRSTFGAGSGNPFCSSTLESTEWV</sequence>
<accession>A0A834C8D2</accession>
<keyword evidence="6" id="KW-0804">Transcription</keyword>
<dbReference type="PANTHER" id="PTHR46440:SF1">
    <property type="entry name" value="HOMEOBOX PROTEIN HOX-D12"/>
    <property type="match status" value="1"/>
</dbReference>
<dbReference type="Proteomes" id="UP000646548">
    <property type="component" value="Unassembled WGS sequence"/>
</dbReference>
<evidence type="ECO:0000256" key="5">
    <source>
        <dbReference type="ARBA" id="ARBA00023015"/>
    </source>
</evidence>
<evidence type="ECO:0000256" key="6">
    <source>
        <dbReference type="ARBA" id="ARBA00023163"/>
    </source>
</evidence>
<gene>
    <name evidence="8" type="ORF">FQA47_003183</name>
</gene>
<evidence type="ECO:0000313" key="9">
    <source>
        <dbReference type="Proteomes" id="UP000646548"/>
    </source>
</evidence>
<evidence type="ECO:0000256" key="3">
    <source>
        <dbReference type="ARBA" id="ARBA00006317"/>
    </source>
</evidence>
<feature type="region of interest" description="Disordered" evidence="7">
    <location>
        <begin position="121"/>
        <end position="182"/>
    </location>
</feature>
<comment type="caution">
    <text evidence="8">The sequence shown here is derived from an EMBL/GenBank/DDBJ whole genome shotgun (WGS) entry which is preliminary data.</text>
</comment>
<evidence type="ECO:0000256" key="4">
    <source>
        <dbReference type="ARBA" id="ARBA00022473"/>
    </source>
</evidence>
<dbReference type="PANTHER" id="PTHR46440">
    <property type="entry name" value="HOMEOBOX PROTEIN HOX-D12-RELATED"/>
    <property type="match status" value="1"/>
</dbReference>
<proteinExistence type="inferred from homology"/>
<protein>
    <submittedName>
        <fullName evidence="8">Homeobox protein Hox-D12a</fullName>
    </submittedName>
</protein>
<comment type="subcellular location">
    <subcellularLocation>
        <location evidence="2">Nucleus</location>
    </subcellularLocation>
</comment>
<evidence type="ECO:0000256" key="2">
    <source>
        <dbReference type="ARBA" id="ARBA00004123"/>
    </source>
</evidence>
<keyword evidence="8" id="KW-0238">DNA-binding</keyword>
<comment type="function">
    <text evidence="1">Sequence-specific transcription factor which is part of a developmental regulatory system that provides cells with specific positional identities on the anterior-posterior axis.</text>
</comment>